<evidence type="ECO:0000256" key="5">
    <source>
        <dbReference type="ARBA" id="ARBA00013200"/>
    </source>
</evidence>
<keyword evidence="8 19" id="KW-0169">Cobalamin biosynthesis</keyword>
<organism evidence="20 21">
    <name type="scientific">Lipingzhangella halophila</name>
    <dbReference type="NCBI Taxonomy" id="1783352"/>
    <lineage>
        <taxon>Bacteria</taxon>
        <taxon>Bacillati</taxon>
        <taxon>Actinomycetota</taxon>
        <taxon>Actinomycetes</taxon>
        <taxon>Streptosporangiales</taxon>
        <taxon>Nocardiopsidaceae</taxon>
        <taxon>Lipingzhangella</taxon>
    </lineage>
</organism>
<evidence type="ECO:0000256" key="3">
    <source>
        <dbReference type="ARBA" id="ARBA00004663"/>
    </source>
</evidence>
<keyword evidence="12 19" id="KW-1133">Transmembrane helix</keyword>
<keyword evidence="11 19" id="KW-0460">Magnesium</keyword>
<evidence type="ECO:0000256" key="14">
    <source>
        <dbReference type="ARBA" id="ARBA00025228"/>
    </source>
</evidence>
<feature type="transmembrane region" description="Helical" evidence="19">
    <location>
        <begin position="64"/>
        <end position="84"/>
    </location>
</feature>
<dbReference type="PANTHER" id="PTHR34148">
    <property type="entry name" value="ADENOSYLCOBINAMIDE-GDP RIBAZOLETRANSFERASE"/>
    <property type="match status" value="1"/>
</dbReference>
<keyword evidence="21" id="KW-1185">Reference proteome</keyword>
<feature type="transmembrane region" description="Helical" evidence="19">
    <location>
        <begin position="213"/>
        <end position="233"/>
    </location>
</feature>
<dbReference type="GO" id="GO:0009236">
    <property type="term" value="P:cobalamin biosynthetic process"/>
    <property type="evidence" value="ECO:0007669"/>
    <property type="project" value="UniProtKB-UniRule"/>
</dbReference>
<evidence type="ECO:0000256" key="17">
    <source>
        <dbReference type="ARBA" id="ARBA00048623"/>
    </source>
</evidence>
<dbReference type="AlphaFoldDB" id="A0A7W7RF08"/>
<evidence type="ECO:0000256" key="6">
    <source>
        <dbReference type="ARBA" id="ARBA00015850"/>
    </source>
</evidence>
<comment type="catalytic activity">
    <reaction evidence="17 19">
        <text>alpha-ribazole + adenosylcob(III)inamide-GDP = adenosylcob(III)alamin + GMP + H(+)</text>
        <dbReference type="Rhea" id="RHEA:16049"/>
        <dbReference type="ChEBI" id="CHEBI:10329"/>
        <dbReference type="ChEBI" id="CHEBI:15378"/>
        <dbReference type="ChEBI" id="CHEBI:18408"/>
        <dbReference type="ChEBI" id="CHEBI:58115"/>
        <dbReference type="ChEBI" id="CHEBI:60487"/>
        <dbReference type="EC" id="2.7.8.26"/>
    </reaction>
</comment>
<comment type="function">
    <text evidence="14 19">Joins adenosylcobinamide-GDP and alpha-ribazole to generate adenosylcobalamin (Ado-cobalamin). Also synthesizes adenosylcobalamin 5'-phosphate from adenosylcobinamide-GDP and alpha-ribazole 5'-phosphate.</text>
</comment>
<comment type="subcellular location">
    <subcellularLocation>
        <location evidence="2 19">Cell membrane</location>
        <topology evidence="2 19">Multi-pass membrane protein</topology>
    </subcellularLocation>
</comment>
<comment type="pathway">
    <text evidence="3 19">Cofactor biosynthesis; adenosylcobalamin biosynthesis; adenosylcobalamin from cob(II)yrinate a,c-diamide: step 7/7.</text>
</comment>
<dbReference type="GO" id="GO:0005886">
    <property type="term" value="C:plasma membrane"/>
    <property type="evidence" value="ECO:0007669"/>
    <property type="project" value="UniProtKB-SubCell"/>
</dbReference>
<comment type="cofactor">
    <cofactor evidence="1 19">
        <name>Mg(2+)</name>
        <dbReference type="ChEBI" id="CHEBI:18420"/>
    </cofactor>
</comment>
<evidence type="ECO:0000256" key="13">
    <source>
        <dbReference type="ARBA" id="ARBA00023136"/>
    </source>
</evidence>
<feature type="transmembrane region" description="Helical" evidence="19">
    <location>
        <begin position="189"/>
        <end position="207"/>
    </location>
</feature>
<evidence type="ECO:0000256" key="15">
    <source>
        <dbReference type="ARBA" id="ARBA00032605"/>
    </source>
</evidence>
<evidence type="ECO:0000313" key="21">
    <source>
        <dbReference type="Proteomes" id="UP000523007"/>
    </source>
</evidence>
<dbReference type="EMBL" id="JACHJT010000001">
    <property type="protein sequence ID" value="MBB4930799.1"/>
    <property type="molecule type" value="Genomic_DNA"/>
</dbReference>
<evidence type="ECO:0000313" key="20">
    <source>
        <dbReference type="EMBL" id="MBB4930799.1"/>
    </source>
</evidence>
<dbReference type="Proteomes" id="UP000523007">
    <property type="component" value="Unassembled WGS sequence"/>
</dbReference>
<dbReference type="EC" id="2.7.8.26" evidence="5 19"/>
<evidence type="ECO:0000256" key="4">
    <source>
        <dbReference type="ARBA" id="ARBA00010561"/>
    </source>
</evidence>
<accession>A0A7W7RF08</accession>
<evidence type="ECO:0000256" key="16">
    <source>
        <dbReference type="ARBA" id="ARBA00032853"/>
    </source>
</evidence>
<feature type="transmembrane region" description="Helical" evidence="19">
    <location>
        <begin position="149"/>
        <end position="168"/>
    </location>
</feature>
<evidence type="ECO:0000256" key="8">
    <source>
        <dbReference type="ARBA" id="ARBA00022573"/>
    </source>
</evidence>
<reference evidence="20 21" key="1">
    <citation type="submission" date="2020-08" db="EMBL/GenBank/DDBJ databases">
        <title>Sequencing the genomes of 1000 actinobacteria strains.</title>
        <authorList>
            <person name="Klenk H.-P."/>
        </authorList>
    </citation>
    <scope>NUCLEOTIDE SEQUENCE [LARGE SCALE GENOMIC DNA]</scope>
    <source>
        <strain evidence="20 21">DSM 102030</strain>
    </source>
</reference>
<evidence type="ECO:0000256" key="10">
    <source>
        <dbReference type="ARBA" id="ARBA00022692"/>
    </source>
</evidence>
<evidence type="ECO:0000256" key="2">
    <source>
        <dbReference type="ARBA" id="ARBA00004651"/>
    </source>
</evidence>
<dbReference type="GO" id="GO:0008818">
    <property type="term" value="F:cobalamin 5'-phosphate synthase activity"/>
    <property type="evidence" value="ECO:0007669"/>
    <property type="project" value="UniProtKB-UniRule"/>
</dbReference>
<evidence type="ECO:0000256" key="12">
    <source>
        <dbReference type="ARBA" id="ARBA00022989"/>
    </source>
</evidence>
<dbReference type="HAMAP" id="MF_00719">
    <property type="entry name" value="CobS"/>
    <property type="match status" value="1"/>
</dbReference>
<comment type="caution">
    <text evidence="20">The sequence shown here is derived from an EMBL/GenBank/DDBJ whole genome shotgun (WGS) entry which is preliminary data.</text>
</comment>
<comment type="catalytic activity">
    <reaction evidence="18 19">
        <text>alpha-ribazole 5'-phosphate + adenosylcob(III)inamide-GDP = adenosylcob(III)alamin 5'-phosphate + GMP + H(+)</text>
        <dbReference type="Rhea" id="RHEA:23560"/>
        <dbReference type="ChEBI" id="CHEBI:15378"/>
        <dbReference type="ChEBI" id="CHEBI:57918"/>
        <dbReference type="ChEBI" id="CHEBI:58115"/>
        <dbReference type="ChEBI" id="CHEBI:60487"/>
        <dbReference type="ChEBI" id="CHEBI:60493"/>
        <dbReference type="EC" id="2.7.8.26"/>
    </reaction>
</comment>
<sequence length="266" mass="25583">MTGASRTPLRDAVDGLRMAGGTLTIVPVSVRRFDRTVAGWAMALAPLVGIGLGAAAALPLSLAGVLGLGPLLASALAVGLLAVLTRGLHLDGLADLADGLGSARPAGGALEIMRRSDIGPFGVVTLVLTVLIQVLALGELATASSTAGALGLLTAAGTGRLAITWACTPRIPAARSDGLGGPVAGAVRYRAAAVATAGVLLVALGGLLDGAALAAGCVLGVGAGLALAGLVLWRAVHRLGGITGDVLGALSETATAGALVVAAAAV</sequence>
<protein>
    <recommendedName>
        <fullName evidence="6 19">Adenosylcobinamide-GDP ribazoletransferase</fullName>
        <ecNumber evidence="5 19">2.7.8.26</ecNumber>
    </recommendedName>
    <alternativeName>
        <fullName evidence="16 19">Cobalamin synthase</fullName>
    </alternativeName>
    <alternativeName>
        <fullName evidence="15 19">Cobalamin-5'-phosphate synthase</fullName>
    </alternativeName>
</protein>
<dbReference type="PANTHER" id="PTHR34148:SF1">
    <property type="entry name" value="ADENOSYLCOBINAMIDE-GDP RIBAZOLETRANSFERASE"/>
    <property type="match status" value="1"/>
</dbReference>
<dbReference type="Pfam" id="PF02654">
    <property type="entry name" value="CobS"/>
    <property type="match status" value="1"/>
</dbReference>
<keyword evidence="13 19" id="KW-0472">Membrane</keyword>
<dbReference type="InterPro" id="IPR003805">
    <property type="entry name" value="CobS"/>
</dbReference>
<evidence type="ECO:0000256" key="11">
    <source>
        <dbReference type="ARBA" id="ARBA00022842"/>
    </source>
</evidence>
<name>A0A7W7RF08_9ACTN</name>
<keyword evidence="9 19" id="KW-0808">Transferase</keyword>
<keyword evidence="10 19" id="KW-0812">Transmembrane</keyword>
<keyword evidence="7 19" id="KW-1003">Cell membrane</keyword>
<proteinExistence type="inferred from homology"/>
<dbReference type="UniPathway" id="UPA00148">
    <property type="reaction ID" value="UER00238"/>
</dbReference>
<comment type="similarity">
    <text evidence="4 19">Belongs to the CobS family.</text>
</comment>
<dbReference type="GO" id="GO:0051073">
    <property type="term" value="F:adenosylcobinamide-GDP ribazoletransferase activity"/>
    <property type="evidence" value="ECO:0007669"/>
    <property type="project" value="UniProtKB-UniRule"/>
</dbReference>
<feature type="transmembrane region" description="Helical" evidence="19">
    <location>
        <begin position="118"/>
        <end position="137"/>
    </location>
</feature>
<evidence type="ECO:0000256" key="18">
    <source>
        <dbReference type="ARBA" id="ARBA00049504"/>
    </source>
</evidence>
<evidence type="ECO:0000256" key="7">
    <source>
        <dbReference type="ARBA" id="ARBA00022475"/>
    </source>
</evidence>
<evidence type="ECO:0000256" key="1">
    <source>
        <dbReference type="ARBA" id="ARBA00001946"/>
    </source>
</evidence>
<evidence type="ECO:0000256" key="19">
    <source>
        <dbReference type="HAMAP-Rule" id="MF_00719"/>
    </source>
</evidence>
<gene>
    <name evidence="19" type="primary">cobS</name>
    <name evidence="20" type="ORF">F4561_001619</name>
</gene>
<feature type="transmembrane region" description="Helical" evidence="19">
    <location>
        <begin position="37"/>
        <end position="58"/>
    </location>
</feature>
<evidence type="ECO:0000256" key="9">
    <source>
        <dbReference type="ARBA" id="ARBA00022679"/>
    </source>
</evidence>